<dbReference type="Gene3D" id="1.25.40.10">
    <property type="entry name" value="Tetratricopeptide repeat domain"/>
    <property type="match status" value="1"/>
</dbReference>
<organism evidence="2 3">
    <name type="scientific">Nicotiana sylvestris</name>
    <name type="common">Wood tobacco</name>
    <name type="synonym">South American tobacco</name>
    <dbReference type="NCBI Taxonomy" id="4096"/>
    <lineage>
        <taxon>Eukaryota</taxon>
        <taxon>Viridiplantae</taxon>
        <taxon>Streptophyta</taxon>
        <taxon>Embryophyta</taxon>
        <taxon>Tracheophyta</taxon>
        <taxon>Spermatophyta</taxon>
        <taxon>Magnoliopsida</taxon>
        <taxon>eudicotyledons</taxon>
        <taxon>Gunneridae</taxon>
        <taxon>Pentapetalae</taxon>
        <taxon>asterids</taxon>
        <taxon>lamiids</taxon>
        <taxon>Solanales</taxon>
        <taxon>Solanaceae</taxon>
        <taxon>Nicotianoideae</taxon>
        <taxon>Nicotianeae</taxon>
        <taxon>Nicotiana</taxon>
    </lineage>
</organism>
<dbReference type="GeneID" id="104240614"/>
<name>A0A1U7XVZ0_NICSY</name>
<dbReference type="PANTHER" id="PTHR26312">
    <property type="entry name" value="TETRATRICOPEPTIDE REPEAT PROTEIN 5"/>
    <property type="match status" value="1"/>
</dbReference>
<dbReference type="Proteomes" id="UP000189701">
    <property type="component" value="Unplaced"/>
</dbReference>
<dbReference type="OrthoDB" id="439046at2759"/>
<dbReference type="InterPro" id="IPR011990">
    <property type="entry name" value="TPR-like_helical_dom_sf"/>
</dbReference>
<evidence type="ECO:0000313" key="3">
    <source>
        <dbReference type="RefSeq" id="XP_009793781.1"/>
    </source>
</evidence>
<gene>
    <name evidence="3" type="primary">LOC104240614</name>
</gene>
<evidence type="ECO:0000313" key="2">
    <source>
        <dbReference type="Proteomes" id="UP000189701"/>
    </source>
</evidence>
<proteinExistence type="predicted"/>
<dbReference type="RefSeq" id="XP_009793781.1">
    <property type="nucleotide sequence ID" value="XM_009795479.1"/>
</dbReference>
<dbReference type="KEGG" id="nsy:104240614"/>
<sequence>MKTVLFRTRSGSIPVQTPVVPGTSRVSVPVRQSVGGVLNGEKKKGCSSPRVSLHLEVNRRSICRASSESDGIQSAIEGSGVTRTLSKVGSMSFPAIIPEEDCGTEQDELVVLRSIGSLSLTEDQRSYAEDWPQSGIPTDELGFPGGGIGKNRKFPGRGGGRGESDASSFTGGNSYPKKIGAYYKQMLKSDPVNSLLLRNYGKYLHEVERDYVKAEECFGRAILASPGDGEVLSMYGKLVWESERDESRAKSYFDQAVQASPDDCTVLGSYAKFMWEADEDDEEEEEMERKTVAAGAAMVTA</sequence>
<feature type="region of interest" description="Disordered" evidence="1">
    <location>
        <begin position="128"/>
        <end position="171"/>
    </location>
</feature>
<keyword evidence="2" id="KW-1185">Reference proteome</keyword>
<reference evidence="3" key="2">
    <citation type="submission" date="2025-08" db="UniProtKB">
        <authorList>
            <consortium name="RefSeq"/>
        </authorList>
    </citation>
    <scope>IDENTIFICATION</scope>
    <source>
        <tissue evidence="3">Leaf</tissue>
    </source>
</reference>
<dbReference type="PANTHER" id="PTHR26312:SF123">
    <property type="entry name" value="TETRATRICOPEPTIDE REPEAT (TPR)-LIKE SUPERFAMILY PROTEIN"/>
    <property type="match status" value="1"/>
</dbReference>
<evidence type="ECO:0000256" key="1">
    <source>
        <dbReference type="SAM" id="MobiDB-lite"/>
    </source>
</evidence>
<dbReference type="AlphaFoldDB" id="A0A1U7XVZ0"/>
<dbReference type="STRING" id="4096.A0A1U7XVZ0"/>
<dbReference type="eggNOG" id="ENOG502RYTU">
    <property type="taxonomic scope" value="Eukaryota"/>
</dbReference>
<protein>
    <submittedName>
        <fullName evidence="3">Uncharacterized protein LOC104240614</fullName>
    </submittedName>
</protein>
<accession>A0A1U7XVZ0</accession>
<reference evidence="2" key="1">
    <citation type="journal article" date="2013" name="Genome Biol.">
        <title>Reference genomes and transcriptomes of Nicotiana sylvestris and Nicotiana tomentosiformis.</title>
        <authorList>
            <person name="Sierro N."/>
            <person name="Battey J.N."/>
            <person name="Ouadi S."/>
            <person name="Bovet L."/>
            <person name="Goepfert S."/>
            <person name="Bakaher N."/>
            <person name="Peitsch M.C."/>
            <person name="Ivanov N.V."/>
        </authorList>
    </citation>
    <scope>NUCLEOTIDE SEQUENCE [LARGE SCALE GENOMIC DNA]</scope>
</reference>
<dbReference type="SUPFAM" id="SSF48452">
    <property type="entry name" value="TPR-like"/>
    <property type="match status" value="1"/>
</dbReference>